<dbReference type="GO" id="GO:0005524">
    <property type="term" value="F:ATP binding"/>
    <property type="evidence" value="ECO:0007669"/>
    <property type="project" value="UniProtKB-KW"/>
</dbReference>
<organism evidence="12 13">
    <name type="scientific">Propioniferax innocua</name>
    <dbReference type="NCBI Taxonomy" id="1753"/>
    <lineage>
        <taxon>Bacteria</taxon>
        <taxon>Bacillati</taxon>
        <taxon>Actinomycetota</taxon>
        <taxon>Actinomycetes</taxon>
        <taxon>Propionibacteriales</taxon>
        <taxon>Propionibacteriaceae</taxon>
        <taxon>Propioniferax</taxon>
    </lineage>
</organism>
<evidence type="ECO:0000256" key="7">
    <source>
        <dbReference type="ARBA" id="ARBA00022840"/>
    </source>
</evidence>
<evidence type="ECO:0000256" key="4">
    <source>
        <dbReference type="ARBA" id="ARBA00022679"/>
    </source>
</evidence>
<evidence type="ECO:0000256" key="10">
    <source>
        <dbReference type="SAM" id="Phobius"/>
    </source>
</evidence>
<dbReference type="Pfam" id="PF07730">
    <property type="entry name" value="HisKA_3"/>
    <property type="match status" value="1"/>
</dbReference>
<dbReference type="CDD" id="cd16917">
    <property type="entry name" value="HATPase_UhpB-NarQ-NarX-like"/>
    <property type="match status" value="1"/>
</dbReference>
<dbReference type="GO" id="GO:0000155">
    <property type="term" value="F:phosphorelay sensor kinase activity"/>
    <property type="evidence" value="ECO:0007669"/>
    <property type="project" value="InterPro"/>
</dbReference>
<dbReference type="SUPFAM" id="SSF55874">
    <property type="entry name" value="ATPase domain of HSP90 chaperone/DNA topoisomerase II/histidine kinase"/>
    <property type="match status" value="1"/>
</dbReference>
<dbReference type="InterPro" id="IPR055558">
    <property type="entry name" value="DUF7134"/>
</dbReference>
<dbReference type="Gene3D" id="1.20.5.1930">
    <property type="match status" value="1"/>
</dbReference>
<gene>
    <name evidence="12" type="ORF">FB460_0906</name>
</gene>
<feature type="region of interest" description="Disordered" evidence="9">
    <location>
        <begin position="1"/>
        <end position="38"/>
    </location>
</feature>
<dbReference type="AlphaFoldDB" id="A0A542ZS35"/>
<feature type="transmembrane region" description="Helical" evidence="10">
    <location>
        <begin position="47"/>
        <end position="67"/>
    </location>
</feature>
<keyword evidence="5" id="KW-0547">Nucleotide-binding</keyword>
<dbReference type="EC" id="2.7.13.3" evidence="2"/>
<keyword evidence="8" id="KW-0902">Two-component regulatory system</keyword>
<evidence type="ECO:0000313" key="12">
    <source>
        <dbReference type="EMBL" id="TQL63106.1"/>
    </source>
</evidence>
<dbReference type="GO" id="GO:0016020">
    <property type="term" value="C:membrane"/>
    <property type="evidence" value="ECO:0007669"/>
    <property type="project" value="InterPro"/>
</dbReference>
<feature type="transmembrane region" description="Helical" evidence="10">
    <location>
        <begin position="136"/>
        <end position="155"/>
    </location>
</feature>
<protein>
    <recommendedName>
        <fullName evidence="2">histidine kinase</fullName>
        <ecNumber evidence="2">2.7.13.3</ecNumber>
    </recommendedName>
</protein>
<keyword evidence="6 12" id="KW-0418">Kinase</keyword>
<comment type="catalytic activity">
    <reaction evidence="1">
        <text>ATP + protein L-histidine = ADP + protein N-phospho-L-histidine.</text>
        <dbReference type="EC" id="2.7.13.3"/>
    </reaction>
</comment>
<comment type="caution">
    <text evidence="12">The sequence shown here is derived from an EMBL/GenBank/DDBJ whole genome shotgun (WGS) entry which is preliminary data.</text>
</comment>
<dbReference type="PANTHER" id="PTHR24421">
    <property type="entry name" value="NITRATE/NITRITE SENSOR PROTEIN NARX-RELATED"/>
    <property type="match status" value="1"/>
</dbReference>
<evidence type="ECO:0000256" key="9">
    <source>
        <dbReference type="SAM" id="MobiDB-lite"/>
    </source>
</evidence>
<evidence type="ECO:0000256" key="6">
    <source>
        <dbReference type="ARBA" id="ARBA00022777"/>
    </source>
</evidence>
<evidence type="ECO:0000313" key="13">
    <source>
        <dbReference type="Proteomes" id="UP000316196"/>
    </source>
</evidence>
<proteinExistence type="predicted"/>
<feature type="domain" description="Histidine kinase/HSP90-like ATPase" evidence="11">
    <location>
        <begin position="326"/>
        <end position="434"/>
    </location>
</feature>
<dbReference type="GO" id="GO:0046983">
    <property type="term" value="F:protein dimerization activity"/>
    <property type="evidence" value="ECO:0007669"/>
    <property type="project" value="InterPro"/>
</dbReference>
<accession>A0A542ZS35</accession>
<dbReference type="Pfam" id="PF23539">
    <property type="entry name" value="DUF7134"/>
    <property type="match status" value="1"/>
</dbReference>
<sequence>MTMHSPGTDATSDPQSRLRSTCTPPPRTLPSTQGPSFERWRQRHPRLVDALVIGALASYNVLSLQLVFVWDGWPSGIGTTAASIMLFIAYALRRNRPWTCFAVALLVAFTQLAFLDVPLVADVVLVLMVYHLATRSSWSASLGACIPLWVWIPLMARPLLDRGWMRIGDILTLSVVVLWAWTWGTLTRVRRAHEHSLLERAEDLQRQRETQARFVAVAERTRIAREMHDIVAHGLGVMVVLADGAAKTVDTDPDQARHAMERARDTGRDALGEMRRMLGILRSDDEADLTPQPGLSQLDRLLRQSRDAGLPVELTVDGTPAPLPDGVDLAAYRVIQESLTNVRKHADLGVTRVAITVSYRPDVVRIHVWDDGTGPAGTATLAPDDGGGSRDRVGGCGHGLVGMRERVHAYGGTVRAGPRDPHGFEVVAELPRGAS</sequence>
<dbReference type="InterPro" id="IPR011712">
    <property type="entry name" value="Sig_transdc_His_kin_sub3_dim/P"/>
</dbReference>
<keyword evidence="10" id="KW-1133">Transmembrane helix</keyword>
<feature type="compositionally biased region" description="Polar residues" evidence="9">
    <location>
        <begin position="8"/>
        <end position="22"/>
    </location>
</feature>
<dbReference type="Proteomes" id="UP000316196">
    <property type="component" value="Unassembled WGS sequence"/>
</dbReference>
<keyword evidence="10" id="KW-0812">Transmembrane</keyword>
<keyword evidence="13" id="KW-1185">Reference proteome</keyword>
<keyword evidence="4" id="KW-0808">Transferase</keyword>
<dbReference type="InterPro" id="IPR050482">
    <property type="entry name" value="Sensor_HK_TwoCompSys"/>
</dbReference>
<keyword evidence="3" id="KW-0597">Phosphoprotein</keyword>
<reference evidence="12 13" key="1">
    <citation type="submission" date="2019-06" db="EMBL/GenBank/DDBJ databases">
        <title>Sequencing the genomes of 1000 actinobacteria strains.</title>
        <authorList>
            <person name="Klenk H.-P."/>
        </authorList>
    </citation>
    <scope>NUCLEOTIDE SEQUENCE [LARGE SCALE GENOMIC DNA]</scope>
    <source>
        <strain evidence="12 13">DSM 8251</strain>
    </source>
</reference>
<feature type="transmembrane region" description="Helical" evidence="10">
    <location>
        <begin position="73"/>
        <end position="92"/>
    </location>
</feature>
<dbReference type="InterPro" id="IPR036890">
    <property type="entry name" value="HATPase_C_sf"/>
</dbReference>
<feature type="transmembrane region" description="Helical" evidence="10">
    <location>
        <begin position="104"/>
        <end position="130"/>
    </location>
</feature>
<dbReference type="PANTHER" id="PTHR24421:SF10">
    <property type="entry name" value="NITRATE_NITRITE SENSOR PROTEIN NARQ"/>
    <property type="match status" value="1"/>
</dbReference>
<feature type="transmembrane region" description="Helical" evidence="10">
    <location>
        <begin position="167"/>
        <end position="186"/>
    </location>
</feature>
<dbReference type="SMART" id="SM00387">
    <property type="entry name" value="HATPase_c"/>
    <property type="match status" value="1"/>
</dbReference>
<dbReference type="Gene3D" id="3.30.565.10">
    <property type="entry name" value="Histidine kinase-like ATPase, C-terminal domain"/>
    <property type="match status" value="1"/>
</dbReference>
<dbReference type="EMBL" id="VFOR01000001">
    <property type="protein sequence ID" value="TQL63106.1"/>
    <property type="molecule type" value="Genomic_DNA"/>
</dbReference>
<evidence type="ECO:0000256" key="2">
    <source>
        <dbReference type="ARBA" id="ARBA00012438"/>
    </source>
</evidence>
<keyword evidence="7" id="KW-0067">ATP-binding</keyword>
<dbReference type="InterPro" id="IPR003594">
    <property type="entry name" value="HATPase_dom"/>
</dbReference>
<keyword evidence="10" id="KW-0472">Membrane</keyword>
<evidence type="ECO:0000259" key="11">
    <source>
        <dbReference type="SMART" id="SM00387"/>
    </source>
</evidence>
<evidence type="ECO:0000256" key="1">
    <source>
        <dbReference type="ARBA" id="ARBA00000085"/>
    </source>
</evidence>
<evidence type="ECO:0000256" key="8">
    <source>
        <dbReference type="ARBA" id="ARBA00023012"/>
    </source>
</evidence>
<evidence type="ECO:0000256" key="3">
    <source>
        <dbReference type="ARBA" id="ARBA00022553"/>
    </source>
</evidence>
<name>A0A542ZS35_9ACTN</name>
<dbReference type="Pfam" id="PF02518">
    <property type="entry name" value="HATPase_c"/>
    <property type="match status" value="1"/>
</dbReference>
<evidence type="ECO:0000256" key="5">
    <source>
        <dbReference type="ARBA" id="ARBA00022741"/>
    </source>
</evidence>